<evidence type="ECO:0000256" key="7">
    <source>
        <dbReference type="ARBA" id="ARBA00022842"/>
    </source>
</evidence>
<feature type="transmembrane region" description="Helical" evidence="12">
    <location>
        <begin position="390"/>
        <end position="412"/>
    </location>
</feature>
<evidence type="ECO:0000313" key="16">
    <source>
        <dbReference type="Proteomes" id="UP000186698"/>
    </source>
</evidence>
<keyword evidence="16" id="KW-1185">Reference proteome</keyword>
<dbReference type="FunFam" id="3.40.1110.10:FF:000113">
    <property type="entry name" value="Cation-transporting ATPase"/>
    <property type="match status" value="1"/>
</dbReference>
<evidence type="ECO:0000256" key="8">
    <source>
        <dbReference type="ARBA" id="ARBA00022967"/>
    </source>
</evidence>
<reference evidence="17" key="1">
    <citation type="submission" date="2025-08" db="UniProtKB">
        <authorList>
            <consortium name="RefSeq"/>
        </authorList>
    </citation>
    <scope>IDENTIFICATION</scope>
    <source>
        <strain evidence="17">J_2021</strain>
        <tissue evidence="17">Erythrocytes</tissue>
    </source>
</reference>
<keyword evidence="5 12" id="KW-0547">Nucleotide-binding</keyword>
<keyword evidence="10 12" id="KW-0472">Membrane</keyword>
<evidence type="ECO:0000256" key="12">
    <source>
        <dbReference type="RuleBase" id="RU362082"/>
    </source>
</evidence>
<dbReference type="FunFam" id="1.20.1110.10:FF:000023">
    <property type="entry name" value="Cation-transporting ATPase"/>
    <property type="match status" value="1"/>
</dbReference>
<dbReference type="RefSeq" id="XP_018119093.1">
    <property type="nucleotide sequence ID" value="XM_018263604.2"/>
</dbReference>
<feature type="transmembrane region" description="Helical" evidence="12">
    <location>
        <begin position="26"/>
        <end position="46"/>
    </location>
</feature>
<evidence type="ECO:0000313" key="17">
    <source>
        <dbReference type="RefSeq" id="XP_018119093.1"/>
    </source>
</evidence>
<dbReference type="Xenbase" id="XB-GENE-22167927">
    <property type="gene designation" value="atp13a5l.3.L"/>
</dbReference>
<dbReference type="InterPro" id="IPR047819">
    <property type="entry name" value="P5A-ATPase_N"/>
</dbReference>
<dbReference type="PRINTS" id="PR00121">
    <property type="entry name" value="NAKATPASE"/>
</dbReference>
<dbReference type="GO" id="GO:0031902">
    <property type="term" value="C:late endosome membrane"/>
    <property type="evidence" value="ECO:0000318"/>
    <property type="project" value="GO_Central"/>
</dbReference>
<dbReference type="NCBIfam" id="TIGR01657">
    <property type="entry name" value="P-ATPase-V"/>
    <property type="match status" value="1"/>
</dbReference>
<dbReference type="SFLD" id="SFLDS00003">
    <property type="entry name" value="Haloacid_Dehalogenase"/>
    <property type="match status" value="1"/>
</dbReference>
<dbReference type="InterPro" id="IPR044492">
    <property type="entry name" value="P_typ_ATPase_HD_dom"/>
</dbReference>
<comment type="catalytic activity">
    <reaction evidence="11 12">
        <text>ATP + H2O = ADP + phosphate + H(+)</text>
        <dbReference type="Rhea" id="RHEA:13065"/>
        <dbReference type="ChEBI" id="CHEBI:15377"/>
        <dbReference type="ChEBI" id="CHEBI:15378"/>
        <dbReference type="ChEBI" id="CHEBI:30616"/>
        <dbReference type="ChEBI" id="CHEBI:43474"/>
        <dbReference type="ChEBI" id="CHEBI:456216"/>
    </reaction>
</comment>
<dbReference type="SFLD" id="SFLDG00002">
    <property type="entry name" value="C1.7:_P-type_atpase_like"/>
    <property type="match status" value="1"/>
</dbReference>
<evidence type="ECO:0000256" key="11">
    <source>
        <dbReference type="ARBA" id="ARBA00049360"/>
    </source>
</evidence>
<dbReference type="InterPro" id="IPR001757">
    <property type="entry name" value="P_typ_ATPase"/>
</dbReference>
<organism evidence="16 17">
    <name type="scientific">Xenopus laevis</name>
    <name type="common">African clawed frog</name>
    <dbReference type="NCBI Taxonomy" id="8355"/>
    <lineage>
        <taxon>Eukaryota</taxon>
        <taxon>Metazoa</taxon>
        <taxon>Chordata</taxon>
        <taxon>Craniata</taxon>
        <taxon>Vertebrata</taxon>
        <taxon>Euteleostomi</taxon>
        <taxon>Amphibia</taxon>
        <taxon>Batrachia</taxon>
        <taxon>Anura</taxon>
        <taxon>Pipoidea</taxon>
        <taxon>Pipidae</taxon>
        <taxon>Xenopodinae</taxon>
        <taxon>Xenopus</taxon>
        <taxon>Xenopus</taxon>
    </lineage>
</organism>
<dbReference type="Gene3D" id="2.70.150.10">
    <property type="entry name" value="Calcium-transporting ATPase, cytoplasmic transduction domain A"/>
    <property type="match status" value="1"/>
</dbReference>
<dbReference type="EC" id="7.2.2.-" evidence="12"/>
<dbReference type="GO" id="GO:0006874">
    <property type="term" value="P:intracellular calcium ion homeostasis"/>
    <property type="evidence" value="ECO:0000318"/>
    <property type="project" value="GO_Central"/>
</dbReference>
<keyword evidence="6 12" id="KW-0067">ATP-binding</keyword>
<dbReference type="InterPro" id="IPR059000">
    <property type="entry name" value="ATPase_P-type_domA"/>
</dbReference>
<dbReference type="PANTHER" id="PTHR45630">
    <property type="entry name" value="CATION-TRANSPORTING ATPASE-RELATED"/>
    <property type="match status" value="1"/>
</dbReference>
<dbReference type="KEGG" id="xla:108716977"/>
<feature type="transmembrane region" description="Helical" evidence="12">
    <location>
        <begin position="924"/>
        <end position="941"/>
    </location>
</feature>
<dbReference type="GeneID" id="108716977"/>
<gene>
    <name evidence="17 18" type="primary">atp13a5l.3.L</name>
</gene>
<evidence type="ECO:0000256" key="9">
    <source>
        <dbReference type="ARBA" id="ARBA00022989"/>
    </source>
</evidence>
<evidence type="ECO:0000256" key="3">
    <source>
        <dbReference type="ARBA" id="ARBA00022692"/>
    </source>
</evidence>
<dbReference type="InterPro" id="IPR023299">
    <property type="entry name" value="ATPase_P-typ_cyto_dom_N"/>
</dbReference>
<dbReference type="SFLD" id="SFLDF00027">
    <property type="entry name" value="p-type_atpase"/>
    <property type="match status" value="1"/>
</dbReference>
<dbReference type="SUPFAM" id="SSF81653">
    <property type="entry name" value="Calcium ATPase, transduction domain A"/>
    <property type="match status" value="1"/>
</dbReference>
<dbReference type="InterPro" id="IPR004014">
    <property type="entry name" value="ATPase_P-typ_cation-transptr_N"/>
</dbReference>
<dbReference type="Pfam" id="PF12409">
    <property type="entry name" value="P5-ATPase"/>
    <property type="match status" value="1"/>
</dbReference>
<evidence type="ECO:0000259" key="13">
    <source>
        <dbReference type="Pfam" id="PF00122"/>
    </source>
</evidence>
<feature type="domain" description="P5B-type ATPase N-terminal" evidence="15">
    <location>
        <begin position="12"/>
        <end position="133"/>
    </location>
</feature>
<dbReference type="GO" id="GO:0015203">
    <property type="term" value="F:polyamine transmembrane transporter activity"/>
    <property type="evidence" value="ECO:0000318"/>
    <property type="project" value="GO_Central"/>
</dbReference>
<evidence type="ECO:0000256" key="4">
    <source>
        <dbReference type="ARBA" id="ARBA00022723"/>
    </source>
</evidence>
<keyword evidence="9 12" id="KW-1133">Transmembrane helix</keyword>
<dbReference type="SUPFAM" id="SSF81665">
    <property type="entry name" value="Calcium ATPase, transmembrane domain M"/>
    <property type="match status" value="1"/>
</dbReference>
<accession>A0A8J0VCV8</accession>
<evidence type="ECO:0000256" key="1">
    <source>
        <dbReference type="ARBA" id="ARBA00004141"/>
    </source>
</evidence>
<dbReference type="GO" id="GO:0016887">
    <property type="term" value="F:ATP hydrolysis activity"/>
    <property type="evidence" value="ECO:0007669"/>
    <property type="project" value="InterPro"/>
</dbReference>
<dbReference type="SUPFAM" id="SSF56784">
    <property type="entry name" value="HAD-like"/>
    <property type="match status" value="1"/>
</dbReference>
<dbReference type="PRINTS" id="PR00119">
    <property type="entry name" value="CATATPASE"/>
</dbReference>
<dbReference type="InterPro" id="IPR018303">
    <property type="entry name" value="ATPase_P-typ_P_site"/>
</dbReference>
<feature type="transmembrane region" description="Helical" evidence="12">
    <location>
        <begin position="1020"/>
        <end position="1040"/>
    </location>
</feature>
<dbReference type="GO" id="GO:0140358">
    <property type="term" value="F:P-type transmembrane transporter activity"/>
    <property type="evidence" value="ECO:0007669"/>
    <property type="project" value="InterPro"/>
</dbReference>
<evidence type="ECO:0000259" key="15">
    <source>
        <dbReference type="Pfam" id="PF12409"/>
    </source>
</evidence>
<dbReference type="GO" id="GO:0005524">
    <property type="term" value="F:ATP binding"/>
    <property type="evidence" value="ECO:0007669"/>
    <property type="project" value="UniProtKB-UniRule"/>
</dbReference>
<feature type="domain" description="P-type ATPase A" evidence="13">
    <location>
        <begin position="254"/>
        <end position="376"/>
    </location>
</feature>
<keyword evidence="8 12" id="KW-1278">Translocase</keyword>
<comment type="subcellular location">
    <subcellularLocation>
        <location evidence="1 12">Membrane</location>
        <topology evidence="1 12">Multi-pass membrane protein</topology>
    </subcellularLocation>
</comment>
<dbReference type="FunFam" id="3.40.50.1000:FF:000075">
    <property type="entry name" value="Cation-transporting ATPase"/>
    <property type="match status" value="1"/>
</dbReference>
<protein>
    <recommendedName>
        <fullName evidence="12">Cation-transporting ATPase</fullName>
        <ecNumber evidence="12">7.2.2.-</ecNumber>
    </recommendedName>
</protein>
<dbReference type="PANTHER" id="PTHR45630:SF17">
    <property type="entry name" value="CATION-TRANSPORTING ATPASE"/>
    <property type="match status" value="1"/>
</dbReference>
<dbReference type="FunFam" id="2.70.150.10:FF:000035">
    <property type="entry name" value="Cation-transporting ATPase"/>
    <property type="match status" value="1"/>
</dbReference>
<sequence length="1189" mass="134237">MTEQYTLLNPGEENEMELFGYKTVRWRQAFCMIGYICSLGFLRILFYWKPEVDVWCQCTPCALEEANVVLLRTTDEFRQYSKKKVIKMYPHIPGGKPDHYMVANKNSILNKSLMKPEGKIRYVKVQKIRYVWNTTERKFQKIGILEKELSCLDIHTKFGSGLTSEEQEIRRQVCGLNNIDVEIKPIWVLLFREIFNPFYIFQAYTLCMWISCGYLEYSFVILAMTILSIIATVYNLRVQSVKLHKMAKSSSSIMVKTLRRNGEIEEVKSQSLVPGDVINLAGKKLFLPCDAILINGGCTVNEGALTGESIPVTKIPLPHTEGTMPWKIQCGEDYKRHVLFCGTEVLQTKIHGQDLVKAVVLQTGFNTAKGDLVRAILYNKPVNVKLHREAIRFLLVLVFIALCGVIYTAIIFTKNGATVHNTVLMSFLMLTLAVNPALPASLTLGLLYAQTRLKKLGIFCISPQRINIAGQLNLVCFDKTGTLTEDALDLHGIVPSDGDSFKDIHLFTSGETLPWGPLLGAMASCHSLILLDGEIQGDPLDMKMFEGTGWDFENNTANGTEGGQTISHTLVKPGPRAGKVPVEGITILHQFPFSSALQRMSVITQVSAEKDLTVFMKGAPEMVIKFCKSDSVPQNISKKLDFYTAQGFRVIGLAHRFLKKERLPAIQHLERDVVEVDLIFIGLLIMENRLKPETNRVLHELSEAKIRNVMITGDNLQTALNIGKNCGMISKTSKVIAIEVTEPQKDVPASITWKTMTENQENGHQANDSHVGNHSTLVPGTFHFVMSGKSFQIIMQHFYDLVPKILLNGTIFARMTPLQKSSLIEEFQKLDYYVGMCGDGANDCGALKMANVGISLSQLEASVASPFTSKIPNIECVPMLIKEGRNALVTSFSMFKFMTLLTVIVLTSVVFLFWKQTLLSNNQYLILSIVIITSFSLTSSLNGPAPKLAPFRPPGQLLSPPLLLSVFLHFLFTIALQTTAFVLLQQQPWYNESDVFSACSLLNHSSGNVTTRLPRFSENYLATTEWIVTGMNFIAIEFVFSKGRPFRQRLYTNYLLSIMIILQVAVYLFFLFADIEPVYTAFEMVCLPFYWRVYILIMVLVHFVVSYLVEEGFVENRMLWLLLKKLCSYQSKSQYKKLQRKLERDTEWPVQNGTKYAMKSTFTIDSKIMIFTNASYQPPISTEKWRGHI</sequence>
<dbReference type="Gene3D" id="3.40.1110.10">
    <property type="entry name" value="Calcium-transporting ATPase, cytoplasmic domain N"/>
    <property type="match status" value="1"/>
</dbReference>
<evidence type="ECO:0000256" key="10">
    <source>
        <dbReference type="ARBA" id="ARBA00023136"/>
    </source>
</evidence>
<name>A0A8J0VCV8_XENLA</name>
<dbReference type="GO" id="GO:0046872">
    <property type="term" value="F:metal ion binding"/>
    <property type="evidence" value="ECO:0007669"/>
    <property type="project" value="UniProtKB-UniRule"/>
</dbReference>
<evidence type="ECO:0000256" key="5">
    <source>
        <dbReference type="ARBA" id="ARBA00022741"/>
    </source>
</evidence>
<feature type="transmembrane region" description="Helical" evidence="12">
    <location>
        <begin position="888"/>
        <end position="912"/>
    </location>
</feature>
<dbReference type="SUPFAM" id="SSF81660">
    <property type="entry name" value="Metal cation-transporting ATPase, ATP-binding domain N"/>
    <property type="match status" value="1"/>
</dbReference>
<dbReference type="CTD" id="108716977"/>
<proteinExistence type="inferred from homology"/>
<dbReference type="InterPro" id="IPR008250">
    <property type="entry name" value="ATPase_P-typ_transduc_dom_A_sf"/>
</dbReference>
<dbReference type="GO" id="GO:0019829">
    <property type="term" value="F:ATPase-coupled monoatomic cation transmembrane transporter activity"/>
    <property type="evidence" value="ECO:0000318"/>
    <property type="project" value="GO_Central"/>
</dbReference>
<dbReference type="Proteomes" id="UP000186698">
    <property type="component" value="Chromosome 5L"/>
</dbReference>
<evidence type="ECO:0000313" key="18">
    <source>
        <dbReference type="Xenbase" id="XB-GENE-22167927"/>
    </source>
</evidence>
<dbReference type="AlphaFoldDB" id="A0A8J0VCV8"/>
<evidence type="ECO:0000259" key="14">
    <source>
        <dbReference type="Pfam" id="PF00690"/>
    </source>
</evidence>
<dbReference type="NCBIfam" id="TIGR01494">
    <property type="entry name" value="ATPase_P-type"/>
    <property type="match status" value="1"/>
</dbReference>
<feature type="transmembrane region" description="Helical" evidence="12">
    <location>
        <begin position="962"/>
        <end position="984"/>
    </location>
</feature>
<evidence type="ECO:0000256" key="2">
    <source>
        <dbReference type="ARBA" id="ARBA00006000"/>
    </source>
</evidence>
<dbReference type="PROSITE" id="PS00154">
    <property type="entry name" value="ATPASE_E1_E2"/>
    <property type="match status" value="1"/>
</dbReference>
<dbReference type="InterPro" id="IPR036412">
    <property type="entry name" value="HAD-like_sf"/>
</dbReference>
<comment type="similarity">
    <text evidence="2 12">Belongs to the cation transport ATPase (P-type) (TC 3.A.3) family. Type V subfamily.</text>
</comment>
<dbReference type="InterPro" id="IPR023298">
    <property type="entry name" value="ATPase_P-typ_TM_dom_sf"/>
</dbReference>
<feature type="domain" description="Cation-transporting P-type ATPase N-terminal" evidence="14">
    <location>
        <begin position="155"/>
        <end position="202"/>
    </location>
</feature>
<dbReference type="GO" id="GO:1902047">
    <property type="term" value="P:polyamine transmembrane transport"/>
    <property type="evidence" value="ECO:0000318"/>
    <property type="project" value="GO_Central"/>
</dbReference>
<dbReference type="Gene3D" id="3.40.50.1000">
    <property type="entry name" value="HAD superfamily/HAD-like"/>
    <property type="match status" value="2"/>
</dbReference>
<feature type="transmembrane region" description="Helical" evidence="12">
    <location>
        <begin position="1089"/>
        <end position="1109"/>
    </location>
</feature>
<dbReference type="InterPro" id="IPR023214">
    <property type="entry name" value="HAD_sf"/>
</dbReference>
<keyword evidence="4 12" id="KW-0479">Metal-binding</keyword>
<dbReference type="AGR" id="Xenbase:XB-GENE-22167927"/>
<dbReference type="Gene3D" id="1.20.1110.10">
    <property type="entry name" value="Calcium-transporting ATPase, transmembrane domain"/>
    <property type="match status" value="1"/>
</dbReference>
<dbReference type="InterPro" id="IPR006544">
    <property type="entry name" value="P-type_TPase_V"/>
</dbReference>
<keyword evidence="7 12" id="KW-0460">Magnesium</keyword>
<feature type="transmembrane region" description="Helical" evidence="12">
    <location>
        <begin position="424"/>
        <end position="449"/>
    </location>
</feature>
<dbReference type="Pfam" id="PF00122">
    <property type="entry name" value="E1-E2_ATPase"/>
    <property type="match status" value="1"/>
</dbReference>
<feature type="transmembrane region" description="Helical" evidence="12">
    <location>
        <begin position="1052"/>
        <end position="1073"/>
    </location>
</feature>
<keyword evidence="3 12" id="KW-0812">Transmembrane</keyword>
<dbReference type="Pfam" id="PF00690">
    <property type="entry name" value="Cation_ATPase_N"/>
    <property type="match status" value="1"/>
</dbReference>
<dbReference type="Pfam" id="PF13246">
    <property type="entry name" value="Cation_ATPase"/>
    <property type="match status" value="1"/>
</dbReference>
<feature type="transmembrane region" description="Helical" evidence="12">
    <location>
        <begin position="217"/>
        <end position="236"/>
    </location>
</feature>
<feature type="transmembrane region" description="Helical" evidence="12">
    <location>
        <begin position="194"/>
        <end position="211"/>
    </location>
</feature>
<dbReference type="OrthoDB" id="48943at2759"/>
<evidence type="ECO:0000256" key="6">
    <source>
        <dbReference type="ARBA" id="ARBA00022840"/>
    </source>
</evidence>